<dbReference type="InterPro" id="IPR050887">
    <property type="entry name" value="Beta-mannosidase_GH2"/>
</dbReference>
<dbReference type="InterPro" id="IPR036156">
    <property type="entry name" value="Beta-gal/glucu_dom_sf"/>
</dbReference>
<comment type="pathway">
    <text evidence="2">Glycan metabolism; N-glycan degradation.</text>
</comment>
<dbReference type="SUPFAM" id="SSF49785">
    <property type="entry name" value="Galactose-binding domain-like"/>
    <property type="match status" value="1"/>
</dbReference>
<dbReference type="InterPro" id="IPR008979">
    <property type="entry name" value="Galactose-bd-like_sf"/>
</dbReference>
<gene>
    <name evidence="12" type="ORF">AAT19DRAFT_15421</name>
</gene>
<feature type="domain" description="Mannosidase Ig/CBM-like" evidence="10">
    <location>
        <begin position="725"/>
        <end position="820"/>
    </location>
</feature>
<organism evidence="12 13">
    <name type="scientific">Rhodotorula toruloides</name>
    <name type="common">Yeast</name>
    <name type="synonym">Rhodosporidium toruloides</name>
    <dbReference type="NCBI Taxonomy" id="5286"/>
    <lineage>
        <taxon>Eukaryota</taxon>
        <taxon>Fungi</taxon>
        <taxon>Dikarya</taxon>
        <taxon>Basidiomycota</taxon>
        <taxon>Pucciniomycotina</taxon>
        <taxon>Microbotryomycetes</taxon>
        <taxon>Sporidiobolales</taxon>
        <taxon>Sporidiobolaceae</taxon>
        <taxon>Rhodotorula</taxon>
    </lineage>
</organism>
<dbReference type="InterPro" id="IPR006102">
    <property type="entry name" value="Ig-like_GH2"/>
</dbReference>
<dbReference type="EMBL" id="LCTV02000007">
    <property type="protein sequence ID" value="PRQ73854.1"/>
    <property type="molecule type" value="Genomic_DNA"/>
</dbReference>
<dbReference type="AlphaFoldDB" id="A0A2T0A756"/>
<protein>
    <recommendedName>
        <fullName evidence="7">Beta-mannosidase B</fullName>
        <ecNumber evidence="3">3.2.1.25</ecNumber>
    </recommendedName>
    <alternativeName>
        <fullName evidence="8">Mannanase B</fullName>
    </alternativeName>
</protein>
<sequence length="899" mass="102506">MRVQSLSSPLLWSWRQAPSTYDASLSLSSSSSAPQQLSLSQHEGGFRPVAHFPSVIHEELLAVGEIPDPFLRRNEEAVQWVGEADWIYRCEFEVERLPKKRSKNGDGEEERADLVFEGLDTFATVYLNGDKILEANNMFREWRVPLQRSQLRHGRNSLYLVFHSAFRRGRELQMQILGRNKSWPAWNGDPSRLFVRKAQYHYGWDWGPTLMTAGPWRPVRLEFYRSRIVDFYPRASVSATLEPALSLSWKVADSNDNLACVTRLLSPCGDVLRKADHSANLRSDEQHEWRFADGEVDLWWPAGMGEQPLYEVGVDLVDMTGGEVLDSVTRHVGFRRLRVVRDPLHHPPQPGHTFLCEVNNVPFFVGGSNWIPIDSILTRATKKRYRKWLELAKAGNQKMVRVWGGGIYEDEAFYKLCDELGLLVWQDFMFACGAYPAQLNDFRANVEAEVEAVVKRLRAHPSLAIFAGNNEDYQIAEAEKLEYDPKDEKGPTGNWLRTNFPARELYERVFPRIVKENSDTFYWPGSPWGGKSTRDQTEGDVHVWDVWHGNQLPYQEYGQLSGRFVSEFGMQGAPDIRTIDAFLAGDTSERFPQSRTMDAHNKAVGHERRLAAYITENIRAGTSLEDYVYATQFIQAEAVYSAFSSWRRKFYGGVGGAECAGALVWQLNDVWPCTSWSIVDYYLRPKLAYFTMKRALASLAIGGRRFTEKTYPDPTSAADFLEKTHVEFWVASSELEPREVEIKSVGYELSTGKRRVSGRMLDERWTQVVGPNEATRLKRCTIPNDWNNAESAVVVFGWLFDPETGETLSRVSLWPEPFKYLNFPTEADTDISINLFRHGQDAGEIRITAQRPVKGLVLTLDPEAQLDDNFLDLAPGDEQVVKVKGLAKGTKVSWRHLGD</sequence>
<evidence type="ECO:0000313" key="12">
    <source>
        <dbReference type="EMBL" id="PRQ73854.1"/>
    </source>
</evidence>
<comment type="similarity">
    <text evidence="6">Belongs to the glycosyl hydrolase 2 family. Beta-mannosidase B subfamily.</text>
</comment>
<dbReference type="InterPro" id="IPR013783">
    <property type="entry name" value="Ig-like_fold"/>
</dbReference>
<dbReference type="Gene3D" id="2.60.120.260">
    <property type="entry name" value="Galactose-binding domain-like"/>
    <property type="match status" value="1"/>
</dbReference>
<dbReference type="PANTHER" id="PTHR43730:SF1">
    <property type="entry name" value="BETA-MANNOSIDASE"/>
    <property type="match status" value="1"/>
</dbReference>
<dbReference type="InterPro" id="IPR041447">
    <property type="entry name" value="Mannosidase_ig"/>
</dbReference>
<evidence type="ECO:0000259" key="11">
    <source>
        <dbReference type="Pfam" id="PF22666"/>
    </source>
</evidence>
<name>A0A2T0A756_RHOTO</name>
<accession>A0A2T0A756</accession>
<dbReference type="FunFam" id="3.20.20.80:FF:000050">
    <property type="entry name" value="Beta-mannosidase B"/>
    <property type="match status" value="1"/>
</dbReference>
<evidence type="ECO:0000256" key="7">
    <source>
        <dbReference type="ARBA" id="ARBA00041069"/>
    </source>
</evidence>
<dbReference type="Pfam" id="PF00703">
    <property type="entry name" value="Glyco_hydro_2"/>
    <property type="match status" value="1"/>
</dbReference>
<evidence type="ECO:0000256" key="4">
    <source>
        <dbReference type="ARBA" id="ARBA00022801"/>
    </source>
</evidence>
<dbReference type="SUPFAM" id="SSF49303">
    <property type="entry name" value="beta-Galactosidase/glucuronidase domain"/>
    <property type="match status" value="2"/>
</dbReference>
<dbReference type="PANTHER" id="PTHR43730">
    <property type="entry name" value="BETA-MANNOSIDASE"/>
    <property type="match status" value="1"/>
</dbReference>
<dbReference type="GO" id="GO:0006516">
    <property type="term" value="P:glycoprotein catabolic process"/>
    <property type="evidence" value="ECO:0007669"/>
    <property type="project" value="TreeGrafter"/>
</dbReference>
<dbReference type="InterPro" id="IPR054593">
    <property type="entry name" value="Beta-mannosidase-like_N2"/>
</dbReference>
<dbReference type="EC" id="3.2.1.25" evidence="3"/>
<dbReference type="Pfam" id="PF17786">
    <property type="entry name" value="Mannosidase_ig"/>
    <property type="match status" value="1"/>
</dbReference>
<evidence type="ECO:0000259" key="9">
    <source>
        <dbReference type="Pfam" id="PF00703"/>
    </source>
</evidence>
<feature type="domain" description="Beta-mannosidase-like galactose-binding" evidence="11">
    <location>
        <begin position="46"/>
        <end position="217"/>
    </location>
</feature>
<comment type="caution">
    <text evidence="12">The sequence shown here is derived from an EMBL/GenBank/DDBJ whole genome shotgun (WGS) entry which is preliminary data.</text>
</comment>
<dbReference type="Proteomes" id="UP000239560">
    <property type="component" value="Unassembled WGS sequence"/>
</dbReference>
<evidence type="ECO:0000259" key="10">
    <source>
        <dbReference type="Pfam" id="PF17786"/>
    </source>
</evidence>
<proteinExistence type="inferred from homology"/>
<dbReference type="Gene3D" id="3.20.20.80">
    <property type="entry name" value="Glycosidases"/>
    <property type="match status" value="1"/>
</dbReference>
<evidence type="ECO:0000256" key="8">
    <source>
        <dbReference type="ARBA" id="ARBA00041614"/>
    </source>
</evidence>
<dbReference type="InterPro" id="IPR017853">
    <property type="entry name" value="GH"/>
</dbReference>
<keyword evidence="4 12" id="KW-0378">Hydrolase</keyword>
<dbReference type="Pfam" id="PF22666">
    <property type="entry name" value="Glyco_hydro_2_N2"/>
    <property type="match status" value="1"/>
</dbReference>
<evidence type="ECO:0000256" key="1">
    <source>
        <dbReference type="ARBA" id="ARBA00000829"/>
    </source>
</evidence>
<dbReference type="SUPFAM" id="SSF51445">
    <property type="entry name" value="(Trans)glycosidases"/>
    <property type="match status" value="1"/>
</dbReference>
<evidence type="ECO:0000256" key="5">
    <source>
        <dbReference type="ARBA" id="ARBA00023295"/>
    </source>
</evidence>
<evidence type="ECO:0000256" key="6">
    <source>
        <dbReference type="ARBA" id="ARBA00038429"/>
    </source>
</evidence>
<dbReference type="GO" id="GO:0004567">
    <property type="term" value="F:beta-mannosidase activity"/>
    <property type="evidence" value="ECO:0007669"/>
    <property type="project" value="UniProtKB-EC"/>
</dbReference>
<evidence type="ECO:0000256" key="3">
    <source>
        <dbReference type="ARBA" id="ARBA00012754"/>
    </source>
</evidence>
<comment type="catalytic activity">
    <reaction evidence="1">
        <text>Hydrolysis of terminal, non-reducing beta-D-mannose residues in beta-D-mannosides.</text>
        <dbReference type="EC" id="3.2.1.25"/>
    </reaction>
</comment>
<dbReference type="OrthoDB" id="2866996at2759"/>
<evidence type="ECO:0000256" key="2">
    <source>
        <dbReference type="ARBA" id="ARBA00004740"/>
    </source>
</evidence>
<reference evidence="12 13" key="1">
    <citation type="journal article" date="2018" name="Elife">
        <title>Functional genomics of lipid metabolism in the oleaginous yeast Rhodosporidium toruloides.</title>
        <authorList>
            <person name="Coradetti S.T."/>
            <person name="Pinel D."/>
            <person name="Geiselman G."/>
            <person name="Ito M."/>
            <person name="Mondo S."/>
            <person name="Reilly M.C."/>
            <person name="Cheng Y.F."/>
            <person name="Bauer S."/>
            <person name="Grigoriev I."/>
            <person name="Gladden J.M."/>
            <person name="Simmons B.A."/>
            <person name="Brem R."/>
            <person name="Arkin A.P."/>
            <person name="Skerker J.M."/>
        </authorList>
    </citation>
    <scope>NUCLEOTIDE SEQUENCE [LARGE SCALE GENOMIC DNA]</scope>
    <source>
        <strain evidence="12 13">NBRC 0880</strain>
    </source>
</reference>
<evidence type="ECO:0000313" key="13">
    <source>
        <dbReference type="Proteomes" id="UP000239560"/>
    </source>
</evidence>
<keyword evidence="5" id="KW-0326">Glycosidase</keyword>
<dbReference type="Gene3D" id="2.60.40.10">
    <property type="entry name" value="Immunoglobulins"/>
    <property type="match status" value="2"/>
</dbReference>
<feature type="domain" description="Glycoside hydrolase family 2 immunoglobulin-like beta-sandwich" evidence="9">
    <location>
        <begin position="269"/>
        <end position="335"/>
    </location>
</feature>
<dbReference type="GO" id="GO:0005975">
    <property type="term" value="P:carbohydrate metabolic process"/>
    <property type="evidence" value="ECO:0007669"/>
    <property type="project" value="InterPro"/>
</dbReference>